<gene>
    <name evidence="1" type="ORF">B5P45_02915</name>
</gene>
<keyword evidence="2" id="KW-1185">Reference proteome</keyword>
<dbReference type="KEGG" id="pht:BLM14_09160"/>
<accession>A0A2N9W4U6</accession>
<dbReference type="RefSeq" id="WP_099999103.1">
    <property type="nucleotide sequence ID" value="NZ_CP017940.1"/>
</dbReference>
<dbReference type="AlphaFoldDB" id="A0A2N9W4U6"/>
<name>A0A2N9W4U6_9HYPH</name>
<evidence type="ECO:0000313" key="2">
    <source>
        <dbReference type="Proteomes" id="UP000232163"/>
    </source>
</evidence>
<sequence length="105" mass="11425">MSDDTQPKRGVVVSMATAKSLTFAEAVSDQELARDRIKDPAQWQQEISQSAYAADFPILAAAVIEQGLPPSLFRALCQTLLENRWIADAIARDIPNLDKGAPDAN</sequence>
<evidence type="ECO:0000313" key="1">
    <source>
        <dbReference type="EMBL" id="PIO46764.1"/>
    </source>
</evidence>
<dbReference type="Proteomes" id="UP000232163">
    <property type="component" value="Unassembled WGS sequence"/>
</dbReference>
<dbReference type="EMBL" id="MZMT01000003">
    <property type="protein sequence ID" value="PIO46764.1"/>
    <property type="molecule type" value="Genomic_DNA"/>
</dbReference>
<organism evidence="1 2">
    <name type="scientific">Phyllobacterium zundukense</name>
    <dbReference type="NCBI Taxonomy" id="1867719"/>
    <lineage>
        <taxon>Bacteria</taxon>
        <taxon>Pseudomonadati</taxon>
        <taxon>Pseudomonadota</taxon>
        <taxon>Alphaproteobacteria</taxon>
        <taxon>Hyphomicrobiales</taxon>
        <taxon>Phyllobacteriaceae</taxon>
        <taxon>Phyllobacterium</taxon>
    </lineage>
</organism>
<comment type="caution">
    <text evidence="1">The sequence shown here is derived from an EMBL/GenBank/DDBJ whole genome shotgun (WGS) entry which is preliminary data.</text>
</comment>
<protein>
    <submittedName>
        <fullName evidence="1">Uncharacterized protein</fullName>
    </submittedName>
</protein>
<proteinExistence type="predicted"/>
<reference evidence="1 2" key="1">
    <citation type="journal article" date="2017" name="Int J Environ Stud">
        <title>Does the Miocene-Pliocene relict legume Oxytropis triphylla form nitrogen-fixing nodules with a combination of bacterial strains?</title>
        <authorList>
            <person name="Safronova V."/>
            <person name="Belimov A."/>
            <person name="Sazanova A."/>
            <person name="Kuznetsova I."/>
            <person name="Popova J."/>
            <person name="Andronov E."/>
            <person name="Verkhozina A."/>
            <person name="Tikhonovich I."/>
        </authorList>
    </citation>
    <scope>NUCLEOTIDE SEQUENCE [LARGE SCALE GENOMIC DNA]</scope>
    <source>
        <strain evidence="1 2">Tri-38</strain>
    </source>
</reference>